<organism evidence="2 3">
    <name type="scientific">Flavobacterium sediminilitoris</name>
    <dbReference type="NCBI Taxonomy" id="2024526"/>
    <lineage>
        <taxon>Bacteria</taxon>
        <taxon>Pseudomonadati</taxon>
        <taxon>Bacteroidota</taxon>
        <taxon>Flavobacteriia</taxon>
        <taxon>Flavobacteriales</taxon>
        <taxon>Flavobacteriaceae</taxon>
        <taxon>Flavobacterium</taxon>
    </lineage>
</organism>
<evidence type="ECO:0000256" key="1">
    <source>
        <dbReference type="SAM" id="SignalP"/>
    </source>
</evidence>
<reference evidence="2" key="2">
    <citation type="submission" date="2022-04" db="EMBL/GenBank/DDBJ databases">
        <title>Complete Genome Sequence of Flavobacterium sediminilitoris YSM-43, Isolated from a Tidal Sediment.</title>
        <authorList>
            <person name="Lee P.A."/>
        </authorList>
    </citation>
    <scope>NUCLEOTIDE SEQUENCE</scope>
    <source>
        <strain evidence="2">YSM-43</strain>
    </source>
</reference>
<feature type="signal peptide" evidence="1">
    <location>
        <begin position="1"/>
        <end position="17"/>
    </location>
</feature>
<dbReference type="PANTHER" id="PTHR34387:SF1">
    <property type="entry name" value="PERIPLASMIC IMMUNOGENIC PROTEIN"/>
    <property type="match status" value="1"/>
</dbReference>
<dbReference type="InterPro" id="IPR052022">
    <property type="entry name" value="26kDa_periplasmic_antigen"/>
</dbReference>
<dbReference type="RefSeq" id="WP_246916271.1">
    <property type="nucleotide sequence ID" value="NZ_CP090145.1"/>
</dbReference>
<dbReference type="InterPro" id="IPR007497">
    <property type="entry name" value="SIMPL/DUF541"/>
</dbReference>
<dbReference type="Proteomes" id="UP000830454">
    <property type="component" value="Chromosome"/>
</dbReference>
<gene>
    <name evidence="2" type="ORF">LXD69_17135</name>
</gene>
<dbReference type="PANTHER" id="PTHR34387">
    <property type="entry name" value="SLR1258 PROTEIN"/>
    <property type="match status" value="1"/>
</dbReference>
<reference evidence="2" key="1">
    <citation type="submission" date="2021-12" db="EMBL/GenBank/DDBJ databases">
        <authorList>
            <person name="Cha I.-T."/>
            <person name="Lee K.-E."/>
            <person name="Park S.-J."/>
        </authorList>
    </citation>
    <scope>NUCLEOTIDE SEQUENCE</scope>
    <source>
        <strain evidence="2">YSM-43</strain>
    </source>
</reference>
<protein>
    <submittedName>
        <fullName evidence="2">SIMPL domain-containing protein</fullName>
    </submittedName>
</protein>
<sequence>MKRIILVLTLITVMAQAQDNKLVPQISVSGEGKVKVTPDEVLITVGVENTGKDATEVKKKNDETVDLVIKAIKKRGIPTSDFQSNRVSLFKNYDYATKKNNYVANQTIVIHLKDLSKYDAVMMDLVDSGINQIQGVQFKSSKMEQYEAEARKKAVLDAKKKAEDYVSALNQKVGKAVLISDSSNASYYPQPMYKNMAVSAEMDMGGFKETLAVGEIDITATVSVSFILE</sequence>
<evidence type="ECO:0000313" key="3">
    <source>
        <dbReference type="Proteomes" id="UP000830454"/>
    </source>
</evidence>
<dbReference type="Gene3D" id="3.30.70.2970">
    <property type="entry name" value="Protein of unknown function (DUF541), domain 2"/>
    <property type="match status" value="1"/>
</dbReference>
<evidence type="ECO:0000313" key="2">
    <source>
        <dbReference type="EMBL" id="UOX33744.1"/>
    </source>
</evidence>
<name>A0ABY4HQF9_9FLAO</name>
<dbReference type="Gene3D" id="3.30.110.170">
    <property type="entry name" value="Protein of unknown function (DUF541), domain 1"/>
    <property type="match status" value="1"/>
</dbReference>
<accession>A0ABY4HQF9</accession>
<keyword evidence="1" id="KW-0732">Signal</keyword>
<dbReference type="EMBL" id="CP090145">
    <property type="protein sequence ID" value="UOX33744.1"/>
    <property type="molecule type" value="Genomic_DNA"/>
</dbReference>
<keyword evidence="3" id="KW-1185">Reference proteome</keyword>
<dbReference type="Pfam" id="PF04402">
    <property type="entry name" value="SIMPL"/>
    <property type="match status" value="1"/>
</dbReference>
<proteinExistence type="predicted"/>
<feature type="chain" id="PRO_5046564749" evidence="1">
    <location>
        <begin position="18"/>
        <end position="229"/>
    </location>
</feature>